<dbReference type="InterPro" id="IPR001509">
    <property type="entry name" value="Epimerase_deHydtase"/>
</dbReference>
<dbReference type="PANTHER" id="PTHR42687">
    <property type="entry name" value="L-THREONINE 3-DEHYDROGENASE"/>
    <property type="match status" value="1"/>
</dbReference>
<dbReference type="AlphaFoldDB" id="A0A4Z1BC70"/>
<dbReference type="InterPro" id="IPR051225">
    <property type="entry name" value="NAD(P)_epim/dehydratase"/>
</dbReference>
<dbReference type="PANTHER" id="PTHR42687:SF1">
    <property type="entry name" value="L-THREONINE 3-DEHYDROGENASE, MITOCHONDRIAL"/>
    <property type="match status" value="1"/>
</dbReference>
<dbReference type="EMBL" id="SRPE01000004">
    <property type="protein sequence ID" value="TGN27918.1"/>
    <property type="molecule type" value="Genomic_DNA"/>
</dbReference>
<dbReference type="SUPFAM" id="SSF51735">
    <property type="entry name" value="NAD(P)-binding Rossmann-fold domains"/>
    <property type="match status" value="1"/>
</dbReference>
<sequence length="318" mass="35645">METETILITGALGQIGSELAEKLKTIHGKNNVIISDIRDPKEVDYDGIYEVIDVMNTTRIKEVIAKHNIKTVYHLAALLSGTAEKNPMFGWKLNMDTLLTFLELAKDKVIDKIFWPSSIGVFGPDTPKDNTPQNTIQTPSTVYGISKLSGEYWCKWYQQNHNVDVRSVRFPGLISWKTPAGGGTTDYAVDIYYKAIEEGKYTSFLKEGTYLPMLYMDDAINAIVELMSADPKQLGEFKSYNLGGLSFAPEDLTAEIQKHIPNFTINYTPDFRQAIADSWPSSIDDSVAKADWGFSPKFDIDKMTTTMLNNLKIKLAKA</sequence>
<accession>A0A4Z1BC70</accession>
<dbReference type="OrthoDB" id="9779902at2"/>
<organism evidence="3 4">
    <name type="scientific">Empedobacter tilapiae</name>
    <dbReference type="NCBI Taxonomy" id="2491114"/>
    <lineage>
        <taxon>Bacteria</taxon>
        <taxon>Pseudomonadati</taxon>
        <taxon>Bacteroidota</taxon>
        <taxon>Flavobacteriia</taxon>
        <taxon>Flavobacteriales</taxon>
        <taxon>Weeksellaceae</taxon>
        <taxon>Empedobacter</taxon>
    </lineage>
</organism>
<dbReference type="GO" id="GO:0006567">
    <property type="term" value="P:L-threonine catabolic process"/>
    <property type="evidence" value="ECO:0007669"/>
    <property type="project" value="TreeGrafter"/>
</dbReference>
<comment type="similarity">
    <text evidence="1">Belongs to the NAD(P)-dependent epimerase/dehydratase family.</text>
</comment>
<reference evidence="3 4" key="1">
    <citation type="submission" date="2019-03" db="EMBL/GenBank/DDBJ databases">
        <title>Empedobacter tilapiae sp. nov., isolated from an intestine of Nile tilapia Oreochromis niloticus.</title>
        <authorList>
            <person name="Kim Y.-O."/>
            <person name="Yoon J.-H."/>
        </authorList>
    </citation>
    <scope>NUCLEOTIDE SEQUENCE [LARGE SCALE GENOMIC DNA]</scope>
    <source>
        <strain evidence="3 4">MRS2</strain>
    </source>
</reference>
<dbReference type="Gene3D" id="3.40.50.720">
    <property type="entry name" value="NAD(P)-binding Rossmann-like Domain"/>
    <property type="match status" value="1"/>
</dbReference>
<dbReference type="RefSeq" id="WP_135835106.1">
    <property type="nucleotide sequence ID" value="NZ_CAUQWU010000003.1"/>
</dbReference>
<feature type="domain" description="NAD-dependent epimerase/dehydratase" evidence="2">
    <location>
        <begin position="6"/>
        <end position="243"/>
    </location>
</feature>
<name>A0A4Z1BC70_9FLAO</name>
<keyword evidence="4" id="KW-1185">Reference proteome</keyword>
<dbReference type="FunFam" id="3.40.50.720:FF:000077">
    <property type="entry name" value="L-threonine 3-dehydrogenase, mitochondrial"/>
    <property type="match status" value="1"/>
</dbReference>
<evidence type="ECO:0000259" key="2">
    <source>
        <dbReference type="Pfam" id="PF01370"/>
    </source>
</evidence>
<dbReference type="GO" id="GO:0008743">
    <property type="term" value="F:L-threonine 3-dehydrogenase activity"/>
    <property type="evidence" value="ECO:0007669"/>
    <property type="project" value="TreeGrafter"/>
</dbReference>
<gene>
    <name evidence="3" type="ORF">E4J94_06815</name>
</gene>
<evidence type="ECO:0000256" key="1">
    <source>
        <dbReference type="ARBA" id="ARBA00007637"/>
    </source>
</evidence>
<dbReference type="InterPro" id="IPR036291">
    <property type="entry name" value="NAD(P)-bd_dom_sf"/>
</dbReference>
<proteinExistence type="inferred from homology"/>
<comment type="caution">
    <text evidence="3">The sequence shown here is derived from an EMBL/GenBank/DDBJ whole genome shotgun (WGS) entry which is preliminary data.</text>
</comment>
<dbReference type="Pfam" id="PF01370">
    <property type="entry name" value="Epimerase"/>
    <property type="match status" value="1"/>
</dbReference>
<evidence type="ECO:0000313" key="3">
    <source>
        <dbReference type="EMBL" id="TGN27918.1"/>
    </source>
</evidence>
<protein>
    <submittedName>
        <fullName evidence="3">NAD-dependent epimerase/dehydratase family protein</fullName>
    </submittedName>
</protein>
<evidence type="ECO:0000313" key="4">
    <source>
        <dbReference type="Proteomes" id="UP000297998"/>
    </source>
</evidence>
<dbReference type="Proteomes" id="UP000297998">
    <property type="component" value="Unassembled WGS sequence"/>
</dbReference>